<dbReference type="STRING" id="1238182.C882_0039"/>
<gene>
    <name evidence="2" type="ORF">C882_0039</name>
</gene>
<comment type="caution">
    <text evidence="2">The sequence shown here is derived from an EMBL/GenBank/DDBJ whole genome shotgun (WGS) entry which is preliminary data.</text>
</comment>
<name>K9HHN5_9PROT</name>
<evidence type="ECO:0000313" key="2">
    <source>
        <dbReference type="EMBL" id="EKV29958.1"/>
    </source>
</evidence>
<dbReference type="Gene3D" id="3.10.129.10">
    <property type="entry name" value="Hotdog Thioesterase"/>
    <property type="match status" value="1"/>
</dbReference>
<keyword evidence="3" id="KW-1185">Reference proteome</keyword>
<organism evidence="2 3">
    <name type="scientific">Caenispirillum salinarum AK4</name>
    <dbReference type="NCBI Taxonomy" id="1238182"/>
    <lineage>
        <taxon>Bacteria</taxon>
        <taxon>Pseudomonadati</taxon>
        <taxon>Pseudomonadota</taxon>
        <taxon>Alphaproteobacteria</taxon>
        <taxon>Rhodospirillales</taxon>
        <taxon>Novispirillaceae</taxon>
        <taxon>Caenispirillum</taxon>
    </lineage>
</organism>
<feature type="domain" description="MaoC-like" evidence="1">
    <location>
        <begin position="17"/>
        <end position="116"/>
    </location>
</feature>
<dbReference type="RefSeq" id="WP_009540699.1">
    <property type="nucleotide sequence ID" value="NZ_ANHY01000010.1"/>
</dbReference>
<dbReference type="InterPro" id="IPR029069">
    <property type="entry name" value="HotDog_dom_sf"/>
</dbReference>
<dbReference type="SUPFAM" id="SSF54637">
    <property type="entry name" value="Thioesterase/thiol ester dehydrase-isomerase"/>
    <property type="match status" value="1"/>
</dbReference>
<evidence type="ECO:0000259" key="1">
    <source>
        <dbReference type="Pfam" id="PF01575"/>
    </source>
</evidence>
<accession>K9HHN5</accession>
<evidence type="ECO:0000313" key="3">
    <source>
        <dbReference type="Proteomes" id="UP000009881"/>
    </source>
</evidence>
<dbReference type="Pfam" id="PF01575">
    <property type="entry name" value="MaoC_dehydratas"/>
    <property type="match status" value="1"/>
</dbReference>
<dbReference type="InterPro" id="IPR002539">
    <property type="entry name" value="MaoC-like_dom"/>
</dbReference>
<protein>
    <submittedName>
        <fullName evidence="2">Acyl dehydratase</fullName>
    </submittedName>
</protein>
<proteinExistence type="predicted"/>
<reference evidence="2 3" key="1">
    <citation type="journal article" date="2013" name="Genome Announc.">
        <title>Draft Genome Sequence of an Alphaproteobacterium, Caenispirillum salinarum AK4(T), Isolated from a Solar Saltern.</title>
        <authorList>
            <person name="Khatri I."/>
            <person name="Singh A."/>
            <person name="Korpole S."/>
            <person name="Pinnaka A.K."/>
            <person name="Subramanian S."/>
        </authorList>
    </citation>
    <scope>NUCLEOTIDE SEQUENCE [LARGE SCALE GENOMIC DNA]</scope>
    <source>
        <strain evidence="2 3">AK4</strain>
    </source>
</reference>
<sequence>MTAPPLLSFDDFHEGQVFDLGRRALSAEEIKAFARDWDPQPFHTDEAAAAASSFDGLCASGWHTGCVFMRMLVDGLLSRCKSMGSPGLDEVRWLAPVRPGQELVGRVTIGACKASRSKPDRGFISLTGELADAETGAVVYRMVAPVMVGR</sequence>
<dbReference type="eggNOG" id="COG2030">
    <property type="taxonomic scope" value="Bacteria"/>
</dbReference>
<dbReference type="CDD" id="cd03454">
    <property type="entry name" value="YdeM"/>
    <property type="match status" value="1"/>
</dbReference>
<dbReference type="AlphaFoldDB" id="K9HHN5"/>
<dbReference type="EMBL" id="ANHY01000010">
    <property type="protein sequence ID" value="EKV29958.1"/>
    <property type="molecule type" value="Genomic_DNA"/>
</dbReference>
<dbReference type="Proteomes" id="UP000009881">
    <property type="component" value="Unassembled WGS sequence"/>
</dbReference>